<dbReference type="EMBL" id="UYJE01001564">
    <property type="protein sequence ID" value="VDI03125.1"/>
    <property type="molecule type" value="Genomic_DNA"/>
</dbReference>
<gene>
    <name evidence="1" type="ORF">MGAL_10B042503</name>
</gene>
<evidence type="ECO:0000313" key="2">
    <source>
        <dbReference type="Proteomes" id="UP000596742"/>
    </source>
</evidence>
<dbReference type="AlphaFoldDB" id="A0A8B6CC89"/>
<evidence type="ECO:0000313" key="1">
    <source>
        <dbReference type="EMBL" id="VDI03125.1"/>
    </source>
</evidence>
<sequence>MKNVFRNLVNTFEDLPLKIANSRSYSRKLVDKIGFIDESQLPPFIKPVKNLVDKVENTLNKINSDIIGFYNQLFQTITITIPDSGRRIFESIKEVITGFGNIGKDPKTALAEVGKGTVQIYKSVKSLVEAKEAIQAACDFVKGNPLEWFDLRNEFEEVKSMQDSLQAILQKDATEWVQETLIESEDSVFQLTKGKFSTKSMRKGVVSQITSTVEDVMEPFDMLNDIAQPFITAYESVFGIVKAVKNAYNALKNSYQFALSAVNKIFGAKAHHQFPRKIRSSGNGCSGEGAYPSKLRAWGQQYWALGIDLEIQNEEVVCITNNY</sequence>
<keyword evidence="2" id="KW-1185">Reference proteome</keyword>
<organism evidence="1 2">
    <name type="scientific">Mytilus galloprovincialis</name>
    <name type="common">Mediterranean mussel</name>
    <dbReference type="NCBI Taxonomy" id="29158"/>
    <lineage>
        <taxon>Eukaryota</taxon>
        <taxon>Metazoa</taxon>
        <taxon>Spiralia</taxon>
        <taxon>Lophotrochozoa</taxon>
        <taxon>Mollusca</taxon>
        <taxon>Bivalvia</taxon>
        <taxon>Autobranchia</taxon>
        <taxon>Pteriomorphia</taxon>
        <taxon>Mytilida</taxon>
        <taxon>Mytiloidea</taxon>
        <taxon>Mytilidae</taxon>
        <taxon>Mytilinae</taxon>
        <taxon>Mytilus</taxon>
    </lineage>
</organism>
<dbReference type="OrthoDB" id="6107827at2759"/>
<comment type="caution">
    <text evidence="1">The sequence shown here is derived from an EMBL/GenBank/DDBJ whole genome shotgun (WGS) entry which is preliminary data.</text>
</comment>
<accession>A0A8B6CC89</accession>
<reference evidence="1" key="1">
    <citation type="submission" date="2018-11" db="EMBL/GenBank/DDBJ databases">
        <authorList>
            <person name="Alioto T."/>
            <person name="Alioto T."/>
        </authorList>
    </citation>
    <scope>NUCLEOTIDE SEQUENCE</scope>
</reference>
<proteinExistence type="predicted"/>
<protein>
    <submittedName>
        <fullName evidence="1">Uncharacterized protein</fullName>
    </submittedName>
</protein>
<name>A0A8B6CC89_MYTGA</name>
<dbReference type="Proteomes" id="UP000596742">
    <property type="component" value="Unassembled WGS sequence"/>
</dbReference>